<evidence type="ECO:0000313" key="4">
    <source>
        <dbReference type="Proteomes" id="UP000324832"/>
    </source>
</evidence>
<name>A0A5E4QM98_9NEOP</name>
<evidence type="ECO:0000256" key="1">
    <source>
        <dbReference type="SAM" id="MobiDB-lite"/>
    </source>
</evidence>
<dbReference type="Proteomes" id="UP000324832">
    <property type="component" value="Unassembled WGS sequence"/>
</dbReference>
<organism evidence="3 4">
    <name type="scientific">Leptidea sinapis</name>
    <dbReference type="NCBI Taxonomy" id="189913"/>
    <lineage>
        <taxon>Eukaryota</taxon>
        <taxon>Metazoa</taxon>
        <taxon>Ecdysozoa</taxon>
        <taxon>Arthropoda</taxon>
        <taxon>Hexapoda</taxon>
        <taxon>Insecta</taxon>
        <taxon>Pterygota</taxon>
        <taxon>Neoptera</taxon>
        <taxon>Endopterygota</taxon>
        <taxon>Lepidoptera</taxon>
        <taxon>Glossata</taxon>
        <taxon>Ditrysia</taxon>
        <taxon>Papilionoidea</taxon>
        <taxon>Pieridae</taxon>
        <taxon>Dismorphiinae</taxon>
        <taxon>Leptidea</taxon>
    </lineage>
</organism>
<evidence type="ECO:0008006" key="5">
    <source>
        <dbReference type="Google" id="ProtNLM"/>
    </source>
</evidence>
<dbReference type="EMBL" id="FZQP02003556">
    <property type="protein sequence ID" value="VVC98446.1"/>
    <property type="molecule type" value="Genomic_DNA"/>
</dbReference>
<proteinExistence type="predicted"/>
<accession>A0A5E4QM98</accession>
<keyword evidence="4" id="KW-1185">Reference proteome</keyword>
<evidence type="ECO:0000313" key="3">
    <source>
        <dbReference type="EMBL" id="VVC98446.1"/>
    </source>
</evidence>
<protein>
    <recommendedName>
        <fullName evidence="5">DUF4794 domain-containing protein</fullName>
    </recommendedName>
</protein>
<dbReference type="AlphaFoldDB" id="A0A5E4QM98"/>
<evidence type="ECO:0000256" key="2">
    <source>
        <dbReference type="SAM" id="SignalP"/>
    </source>
</evidence>
<sequence>MFILKVTIFFALATLSPAAYMSRMSPISRFRSPSVFRPGVILNRPMLPMRLIAASHRPYIVYRNAPFRYAMKNISPLPTRSVFGMPWKTTARLPVPLAVTPDYNYLRTASAAPVIHTDGAIHTIPAPNLSLSEKPIVVAETGDNDPNIQQSGTFTLPQQQNLPGIGEGIVIPPNALYNPDPMYISKLQNQFIQSYPAVEFIPYNPDVQTQISQQAQATQPNVYLLQNEQFVKQQPIAFTSDDHMKNIVQRQTQEGSIQSILPHAFTVPNITENLIEVTTAAIAESSNSNTIPTDIQTEISNIEMADETKSENNRTNFVQLNFDNNDDYLNQSIPIYYAQIGQSVGDVIANGFYSSINDVRAASEPQIHNDLERQSNITRVIHENTTAANSKQSKESSEVVSRNDKSNERHKRNSTADDYKNLIASPFEKPSESVNIAYTLYRAPTEELKDDKNRSVFAGQLVEASISEDKEFHKERETRSRQPYLRLFSLTDDNSADSLGNGTVVKAKIPPQSTLTFDANTGEPVLRIYASYVDNPPQKEVITSKLASMKYSKESQARKQTPIGNINAATVNALAGDSTQFGLKLKNKNQLIPLEDDTQ</sequence>
<gene>
    <name evidence="3" type="ORF">LSINAPIS_LOCUS9525</name>
</gene>
<feature type="signal peptide" evidence="2">
    <location>
        <begin position="1"/>
        <end position="18"/>
    </location>
</feature>
<feature type="chain" id="PRO_5023114966" description="DUF4794 domain-containing protein" evidence="2">
    <location>
        <begin position="19"/>
        <end position="599"/>
    </location>
</feature>
<feature type="compositionally biased region" description="Basic and acidic residues" evidence="1">
    <location>
        <begin position="392"/>
        <end position="407"/>
    </location>
</feature>
<reference evidence="3 4" key="1">
    <citation type="submission" date="2017-07" db="EMBL/GenBank/DDBJ databases">
        <authorList>
            <person name="Talla V."/>
            <person name="Backstrom N."/>
        </authorList>
    </citation>
    <scope>NUCLEOTIDE SEQUENCE [LARGE SCALE GENOMIC DNA]</scope>
</reference>
<feature type="region of interest" description="Disordered" evidence="1">
    <location>
        <begin position="385"/>
        <end position="420"/>
    </location>
</feature>
<keyword evidence="2" id="KW-0732">Signal</keyword>